<dbReference type="EMBL" id="AP019368">
    <property type="protein sequence ID" value="BBH54521.1"/>
    <property type="molecule type" value="Genomic_DNA"/>
</dbReference>
<organism evidence="1 2">
    <name type="scientific">Fluviispira sanaruensis</name>
    <dbReference type="NCBI Taxonomy" id="2493639"/>
    <lineage>
        <taxon>Bacteria</taxon>
        <taxon>Pseudomonadati</taxon>
        <taxon>Bdellovibrionota</taxon>
        <taxon>Oligoflexia</taxon>
        <taxon>Silvanigrellales</taxon>
        <taxon>Silvanigrellaceae</taxon>
        <taxon>Fluviispira</taxon>
    </lineage>
</organism>
<keyword evidence="2" id="KW-1185">Reference proteome</keyword>
<dbReference type="KEGG" id="sbf:JCM31447_29920"/>
<proteinExistence type="predicted"/>
<dbReference type="AlphaFoldDB" id="A0A4P2VN86"/>
<sequence length="77" mass="8728">MGANIALNYDPPFNKHHFYVLKTAEIMKAANIPNNIEISENIEIGYYSDSVITVFNRTVQKIQPLKEIDAKVALSVY</sequence>
<evidence type="ECO:0000313" key="1">
    <source>
        <dbReference type="EMBL" id="BBH54521.1"/>
    </source>
</evidence>
<gene>
    <name evidence="1" type="ORF">JCM31447_29920</name>
</gene>
<accession>A0A4P2VN86</accession>
<name>A0A4P2VN86_FLUSA</name>
<evidence type="ECO:0000313" key="2">
    <source>
        <dbReference type="Proteomes" id="UP000291236"/>
    </source>
</evidence>
<dbReference type="Proteomes" id="UP000291236">
    <property type="component" value="Chromosome"/>
</dbReference>
<reference evidence="1 2" key="1">
    <citation type="submission" date="2018-12" db="EMBL/GenBank/DDBJ databases">
        <title>Rubrispira sanarue gen. nov., sp., nov., a member of the order Silvanigrellales, isolated from a brackish lake in Hamamatsu Japan.</title>
        <authorList>
            <person name="Maejima Y."/>
            <person name="Iino T."/>
            <person name="Muraguchi Y."/>
            <person name="Fukuda K."/>
            <person name="Nojiri H."/>
            <person name="Ohkuma M."/>
            <person name="Moriuchi R."/>
            <person name="Dohra H."/>
            <person name="Kimbara K."/>
            <person name="Shintani M."/>
        </authorList>
    </citation>
    <scope>NUCLEOTIDE SEQUENCE [LARGE SCALE GENOMIC DNA]</scope>
    <source>
        <strain evidence="1 2">RF1110005</strain>
    </source>
</reference>
<protein>
    <submittedName>
        <fullName evidence="1">Uncharacterized protein</fullName>
    </submittedName>
</protein>